<reference evidence="1" key="1">
    <citation type="submission" date="2022-06" db="EMBL/GenBank/DDBJ databases">
        <authorList>
            <person name="Berger JAMES D."/>
            <person name="Berger JAMES D."/>
        </authorList>
    </citation>
    <scope>NUCLEOTIDE SEQUENCE [LARGE SCALE GENOMIC DNA]</scope>
</reference>
<accession>A0AA85K8D6</accession>
<protein>
    <recommendedName>
        <fullName evidence="3">Endo/exonuclease/phosphatase domain-containing protein</fullName>
    </recommendedName>
</protein>
<reference evidence="2" key="2">
    <citation type="submission" date="2023-11" db="UniProtKB">
        <authorList>
            <consortium name="WormBaseParasite"/>
        </authorList>
    </citation>
    <scope>IDENTIFICATION</scope>
</reference>
<dbReference type="SUPFAM" id="SSF56219">
    <property type="entry name" value="DNase I-like"/>
    <property type="match status" value="1"/>
</dbReference>
<dbReference type="InterPro" id="IPR036691">
    <property type="entry name" value="Endo/exonu/phosph_ase_sf"/>
</dbReference>
<organism evidence="1 2">
    <name type="scientific">Trichobilharzia regenti</name>
    <name type="common">Nasal bird schistosome</name>
    <dbReference type="NCBI Taxonomy" id="157069"/>
    <lineage>
        <taxon>Eukaryota</taxon>
        <taxon>Metazoa</taxon>
        <taxon>Spiralia</taxon>
        <taxon>Lophotrochozoa</taxon>
        <taxon>Platyhelminthes</taxon>
        <taxon>Trematoda</taxon>
        <taxon>Digenea</taxon>
        <taxon>Strigeidida</taxon>
        <taxon>Schistosomatoidea</taxon>
        <taxon>Schistosomatidae</taxon>
        <taxon>Trichobilharzia</taxon>
    </lineage>
</organism>
<dbReference type="Gene3D" id="3.60.10.10">
    <property type="entry name" value="Endonuclease/exonuclease/phosphatase"/>
    <property type="match status" value="1"/>
</dbReference>
<evidence type="ECO:0008006" key="3">
    <source>
        <dbReference type="Google" id="ProtNLM"/>
    </source>
</evidence>
<evidence type="ECO:0000313" key="1">
    <source>
        <dbReference type="Proteomes" id="UP000050795"/>
    </source>
</evidence>
<dbReference type="WBParaSite" id="TREG1_69100.1">
    <property type="protein sequence ID" value="TREG1_69100.1"/>
    <property type="gene ID" value="TREG1_69100"/>
</dbReference>
<keyword evidence="1" id="KW-1185">Reference proteome</keyword>
<dbReference type="AlphaFoldDB" id="A0AA85K8D6"/>
<name>A0AA85K8D6_TRIRE</name>
<sequence length="156" mass="17534">MDNVPNGDIRILIGDMNAKLGGDNRGRELTMGREALGEMNNNGELFSDFCGFNDLVIGGSVFKHKDMHKATWISPDGHTENQMDFISISRKWRWSLLDTRSRRGADVGSDHHLVQGIFKVKLKASRIARDKSQCKFNTQKATDTTTKDTFTARNTT</sequence>
<evidence type="ECO:0000313" key="2">
    <source>
        <dbReference type="WBParaSite" id="TREG1_69100.1"/>
    </source>
</evidence>
<proteinExistence type="predicted"/>
<dbReference type="Proteomes" id="UP000050795">
    <property type="component" value="Unassembled WGS sequence"/>
</dbReference>